<dbReference type="Pfam" id="PF13966">
    <property type="entry name" value="zf-RVT"/>
    <property type="match status" value="1"/>
</dbReference>
<evidence type="ECO:0000259" key="1">
    <source>
        <dbReference type="Pfam" id="PF13966"/>
    </source>
</evidence>
<gene>
    <name evidence="2" type="ORF">CK203_101404</name>
</gene>
<reference evidence="2 3" key="1">
    <citation type="journal article" date="2018" name="PLoS Genet.">
        <title>Population sequencing reveals clonal diversity and ancestral inbreeding in the grapevine cultivar Chardonnay.</title>
        <authorList>
            <person name="Roach M.J."/>
            <person name="Johnson D.L."/>
            <person name="Bohlmann J."/>
            <person name="van Vuuren H.J."/>
            <person name="Jones S.J."/>
            <person name="Pretorius I.S."/>
            <person name="Schmidt S.A."/>
            <person name="Borneman A.R."/>
        </authorList>
    </citation>
    <scope>NUCLEOTIDE SEQUENCE [LARGE SCALE GENOMIC DNA]</scope>
    <source>
        <strain evidence="3">cv. Chardonnay</strain>
        <tissue evidence="2">Leaf</tissue>
    </source>
</reference>
<evidence type="ECO:0000313" key="3">
    <source>
        <dbReference type="Proteomes" id="UP000288805"/>
    </source>
</evidence>
<comment type="caution">
    <text evidence="2">The sequence shown here is derived from an EMBL/GenBank/DDBJ whole genome shotgun (WGS) entry which is preliminary data.</text>
</comment>
<dbReference type="AlphaFoldDB" id="A0A438F1E8"/>
<dbReference type="Proteomes" id="UP000288805">
    <property type="component" value="Unassembled WGS sequence"/>
</dbReference>
<sequence>MLCSGKWLWRFPIERESFGEESLLVNLGRYKVGGPLERRTRFWWDMWVGDSKLKDLFPLLFRIAANNSAIVADLWGRQEGGVRVQEGEDFWFGKLRRKGTFKVNSYYRSLKEDNSPLFPEKEVWGSYAPLRTRFFAWEAVWDKISTIDMLMRRGWSMANRCNLCKENEETANHILIHCVRQGILELIVFFVWGGVGAPGFREKFAS</sequence>
<organism evidence="2 3">
    <name type="scientific">Vitis vinifera</name>
    <name type="common">Grape</name>
    <dbReference type="NCBI Taxonomy" id="29760"/>
    <lineage>
        <taxon>Eukaryota</taxon>
        <taxon>Viridiplantae</taxon>
        <taxon>Streptophyta</taxon>
        <taxon>Embryophyta</taxon>
        <taxon>Tracheophyta</taxon>
        <taxon>Spermatophyta</taxon>
        <taxon>Magnoliopsida</taxon>
        <taxon>eudicotyledons</taxon>
        <taxon>Gunneridae</taxon>
        <taxon>Pentapetalae</taxon>
        <taxon>rosids</taxon>
        <taxon>Vitales</taxon>
        <taxon>Vitaceae</taxon>
        <taxon>Viteae</taxon>
        <taxon>Vitis</taxon>
    </lineage>
</organism>
<accession>A0A438F1E8</accession>
<dbReference type="PANTHER" id="PTHR36617:SF15">
    <property type="entry name" value="REVERSE TRANSCRIPTASE ZINC-BINDING DOMAIN-CONTAINING PROTEIN"/>
    <property type="match status" value="1"/>
</dbReference>
<dbReference type="InterPro" id="IPR026960">
    <property type="entry name" value="RVT-Znf"/>
</dbReference>
<feature type="domain" description="Reverse transcriptase zinc-binding" evidence="1">
    <location>
        <begin position="101"/>
        <end position="179"/>
    </location>
</feature>
<evidence type="ECO:0000313" key="2">
    <source>
        <dbReference type="EMBL" id="RVW53791.1"/>
    </source>
</evidence>
<dbReference type="EMBL" id="QGNW01001140">
    <property type="protein sequence ID" value="RVW53791.1"/>
    <property type="molecule type" value="Genomic_DNA"/>
</dbReference>
<protein>
    <recommendedName>
        <fullName evidence="1">Reverse transcriptase zinc-binding domain-containing protein</fullName>
    </recommendedName>
</protein>
<name>A0A438F1E8_VITVI</name>
<proteinExistence type="predicted"/>
<dbReference type="PANTHER" id="PTHR36617">
    <property type="entry name" value="PROTEIN, PUTATIVE-RELATED"/>
    <property type="match status" value="1"/>
</dbReference>